<dbReference type="Proteomes" id="UP000563151">
    <property type="component" value="Unassembled WGS sequence"/>
</dbReference>
<dbReference type="EMBL" id="JAAZWO010000007">
    <property type="protein sequence ID" value="MBC2397703.1"/>
    <property type="molecule type" value="Genomic_DNA"/>
</dbReference>
<keyword evidence="1" id="KW-1133">Transmembrane helix</keyword>
<keyword evidence="1" id="KW-0472">Membrane</keyword>
<evidence type="ECO:0000313" key="3">
    <source>
        <dbReference type="Proteomes" id="UP000563151"/>
    </source>
</evidence>
<keyword evidence="1" id="KW-0812">Transmembrane</keyword>
<comment type="caution">
    <text evidence="2">The sequence shown here is derived from an EMBL/GenBank/DDBJ whole genome shotgun (WGS) entry which is preliminary data.</text>
</comment>
<organism evidence="2 3">
    <name type="scientific">Clostridium tetanomorphum</name>
    <dbReference type="NCBI Taxonomy" id="1553"/>
    <lineage>
        <taxon>Bacteria</taxon>
        <taxon>Bacillati</taxon>
        <taxon>Bacillota</taxon>
        <taxon>Clostridia</taxon>
        <taxon>Eubacteriales</taxon>
        <taxon>Clostridiaceae</taxon>
        <taxon>Clostridium</taxon>
    </lineage>
</organism>
<evidence type="ECO:0000256" key="1">
    <source>
        <dbReference type="SAM" id="Phobius"/>
    </source>
</evidence>
<gene>
    <name evidence="2" type="ORF">HGG79_07935</name>
</gene>
<proteinExistence type="predicted"/>
<sequence>MKNFKRIFAWVVLSLIIQLIGFYYVDKYYLSTDTAVKVKKIEKKNDKKPEAEVKIPENATRVNLSFDGKYVAYYDEDKLKVVNTKDGDVKDISFEDGVKVSYYKWLSDRNRMLIGEKHNNENGHGFKLSYYDVDKDAKEEIKDLTWADENSEVEDIQASTLTNVIYVKVARSGGRSSFYWINIMKEMKRIYPNAYLIGETAILNHEDKLLYEDATYNKIFATNREESIRITDVTKPRLLGVDIDDNVYIGSMENDKITKVYYGTLDKPTRDWNVIPFMEPVDKDDVYISEEGKVLVNDNLKGIVKEVATGKETSYSGKFIQVYSSGVASIKDGKLVKTNFK</sequence>
<reference evidence="2 3" key="1">
    <citation type="submission" date="2020-04" db="EMBL/GenBank/DDBJ databases">
        <title>Genomic insights into acetone-butanol-ethanol (ABE) fermentation by sequencing solventogenic clostridia strains.</title>
        <authorList>
            <person name="Brown S."/>
        </authorList>
    </citation>
    <scope>NUCLEOTIDE SEQUENCE [LARGE SCALE GENOMIC DNA]</scope>
    <source>
        <strain evidence="2 3">DJ011</strain>
    </source>
</reference>
<evidence type="ECO:0000313" key="2">
    <source>
        <dbReference type="EMBL" id="MBC2397703.1"/>
    </source>
</evidence>
<feature type="transmembrane region" description="Helical" evidence="1">
    <location>
        <begin position="7"/>
        <end position="25"/>
    </location>
</feature>
<evidence type="ECO:0008006" key="4">
    <source>
        <dbReference type="Google" id="ProtNLM"/>
    </source>
</evidence>
<dbReference type="RefSeq" id="WP_173680039.1">
    <property type="nucleotide sequence ID" value="NZ_JAAZWO010000007.1"/>
</dbReference>
<name>A0A923J1T3_CLOTT</name>
<keyword evidence="3" id="KW-1185">Reference proteome</keyword>
<dbReference type="SUPFAM" id="SSF82171">
    <property type="entry name" value="DPP6 N-terminal domain-like"/>
    <property type="match status" value="1"/>
</dbReference>
<accession>A0A923J1T3</accession>
<protein>
    <recommendedName>
        <fullName evidence="4">Dipeptidyl-peptidase IV</fullName>
    </recommendedName>
</protein>
<dbReference type="AlphaFoldDB" id="A0A923J1T3"/>